<protein>
    <recommendedName>
        <fullName evidence="5">DUF1400 domain-containing protein</fullName>
    </recommendedName>
</protein>
<dbReference type="RefSeq" id="WP_015162804.1">
    <property type="nucleotide sequence ID" value="NC_019697.1"/>
</dbReference>
<feature type="region of interest" description="Disordered" evidence="1">
    <location>
        <begin position="87"/>
        <end position="110"/>
    </location>
</feature>
<feature type="compositionally biased region" description="Polar residues" evidence="1">
    <location>
        <begin position="98"/>
        <end position="110"/>
    </location>
</feature>
<sequence length="110" mass="12082">MKQLKTICCIALAAAATGCLASSAQAESISDAMSRAVFEQSGDIYRNTGIDRQFTLLFGLSYPDLEAVNDSRSVNRIYQDLIRQRGGEPVRTRDLPNPFNTSLSENPPVR</sequence>
<evidence type="ECO:0000313" key="3">
    <source>
        <dbReference type="EMBL" id="AFY96729.1"/>
    </source>
</evidence>
<feature type="signal peptide" evidence="2">
    <location>
        <begin position="1"/>
        <end position="26"/>
    </location>
</feature>
<dbReference type="HOGENOM" id="CLU_130937_0_0_3"/>
<evidence type="ECO:0000256" key="2">
    <source>
        <dbReference type="SAM" id="SignalP"/>
    </source>
</evidence>
<name>K9UR50_CHAP6</name>
<proteinExistence type="predicted"/>
<dbReference type="AlphaFoldDB" id="K9UR50"/>
<feature type="chain" id="PRO_5003936473" description="DUF1400 domain-containing protein" evidence="2">
    <location>
        <begin position="27"/>
        <end position="110"/>
    </location>
</feature>
<evidence type="ECO:0000313" key="4">
    <source>
        <dbReference type="Proteomes" id="UP000010366"/>
    </source>
</evidence>
<dbReference type="Proteomes" id="UP000010366">
    <property type="component" value="Chromosome"/>
</dbReference>
<evidence type="ECO:0008006" key="5">
    <source>
        <dbReference type="Google" id="ProtNLM"/>
    </source>
</evidence>
<dbReference type="PROSITE" id="PS51257">
    <property type="entry name" value="PROKAR_LIPOPROTEIN"/>
    <property type="match status" value="1"/>
</dbReference>
<organism evidence="3 4">
    <name type="scientific">Chamaesiphon minutus (strain ATCC 27169 / PCC 6605)</name>
    <dbReference type="NCBI Taxonomy" id="1173020"/>
    <lineage>
        <taxon>Bacteria</taxon>
        <taxon>Bacillati</taxon>
        <taxon>Cyanobacteriota</taxon>
        <taxon>Cyanophyceae</taxon>
        <taxon>Gomontiellales</taxon>
        <taxon>Chamaesiphonaceae</taxon>
        <taxon>Chamaesiphon</taxon>
    </lineage>
</organism>
<keyword evidence="2" id="KW-0732">Signal</keyword>
<dbReference type="EMBL" id="CP003600">
    <property type="protein sequence ID" value="AFY96729.1"/>
    <property type="molecule type" value="Genomic_DNA"/>
</dbReference>
<accession>K9UR50</accession>
<evidence type="ECO:0000256" key="1">
    <source>
        <dbReference type="SAM" id="MobiDB-lite"/>
    </source>
</evidence>
<dbReference type="OrthoDB" id="468477at2"/>
<keyword evidence="4" id="KW-1185">Reference proteome</keyword>
<dbReference type="eggNOG" id="ENOG5033CTP">
    <property type="taxonomic scope" value="Bacteria"/>
</dbReference>
<dbReference type="KEGG" id="cmp:Cha6605_5881"/>
<gene>
    <name evidence="3" type="ORF">Cha6605_5881</name>
</gene>
<reference evidence="3 4" key="1">
    <citation type="submission" date="2012-05" db="EMBL/GenBank/DDBJ databases">
        <title>Finished chromosome of genome of Chamaesiphon sp. PCC 6605.</title>
        <authorList>
            <consortium name="US DOE Joint Genome Institute"/>
            <person name="Gugger M."/>
            <person name="Coursin T."/>
            <person name="Rippka R."/>
            <person name="Tandeau De Marsac N."/>
            <person name="Huntemann M."/>
            <person name="Wei C.-L."/>
            <person name="Han J."/>
            <person name="Detter J.C."/>
            <person name="Han C."/>
            <person name="Tapia R."/>
            <person name="Chen A."/>
            <person name="Kyrpides N."/>
            <person name="Mavromatis K."/>
            <person name="Markowitz V."/>
            <person name="Szeto E."/>
            <person name="Ivanova N."/>
            <person name="Pagani I."/>
            <person name="Pati A."/>
            <person name="Goodwin L."/>
            <person name="Nordberg H.P."/>
            <person name="Cantor M.N."/>
            <person name="Hua S.X."/>
            <person name="Woyke T."/>
            <person name="Kerfeld C.A."/>
        </authorList>
    </citation>
    <scope>NUCLEOTIDE SEQUENCE [LARGE SCALE GENOMIC DNA]</scope>
    <source>
        <strain evidence="4">ATCC 27169 / PCC 6605</strain>
    </source>
</reference>